<protein>
    <submittedName>
        <fullName evidence="10">Uncharacterized protein</fullName>
    </submittedName>
</protein>
<dbReference type="InterPro" id="IPR017930">
    <property type="entry name" value="Myb_dom"/>
</dbReference>
<evidence type="ECO:0000313" key="11">
    <source>
        <dbReference type="Proteomes" id="UP000327013"/>
    </source>
</evidence>
<evidence type="ECO:0000313" key="10">
    <source>
        <dbReference type="EMBL" id="KAE8124913.1"/>
    </source>
</evidence>
<dbReference type="FunFam" id="1.10.10.60:FF:000107">
    <property type="entry name" value="MYB transcription factor"/>
    <property type="match status" value="1"/>
</dbReference>
<keyword evidence="11" id="KW-1185">Reference proteome</keyword>
<evidence type="ECO:0000256" key="4">
    <source>
        <dbReference type="ARBA" id="ARBA00023125"/>
    </source>
</evidence>
<dbReference type="Gene3D" id="1.10.10.60">
    <property type="entry name" value="Homeodomain-like"/>
    <property type="match status" value="2"/>
</dbReference>
<gene>
    <name evidence="10" type="ORF">FH972_019756</name>
</gene>
<dbReference type="InterPro" id="IPR044676">
    <property type="entry name" value="EOBI/EOBII-like_plant"/>
</dbReference>
<evidence type="ECO:0000256" key="6">
    <source>
        <dbReference type="ARBA" id="ARBA00023242"/>
    </source>
</evidence>
<dbReference type="Proteomes" id="UP000327013">
    <property type="component" value="Chromosome 8"/>
</dbReference>
<feature type="domain" description="Myb-like" evidence="8">
    <location>
        <begin position="8"/>
        <end position="60"/>
    </location>
</feature>
<dbReference type="Pfam" id="PF00249">
    <property type="entry name" value="Myb_DNA-binding"/>
    <property type="match status" value="2"/>
</dbReference>
<dbReference type="EMBL" id="CM017328">
    <property type="protein sequence ID" value="KAE8124913.1"/>
    <property type="molecule type" value="Genomic_DNA"/>
</dbReference>
<feature type="region of interest" description="Disordered" evidence="7">
    <location>
        <begin position="154"/>
        <end position="177"/>
    </location>
</feature>
<keyword evidence="3" id="KW-0805">Transcription regulation</keyword>
<dbReference type="FunFam" id="1.10.10.60:FF:000011">
    <property type="entry name" value="Myb transcription factor"/>
    <property type="match status" value="1"/>
</dbReference>
<dbReference type="PANTHER" id="PTHR45675:SF117">
    <property type="entry name" value="MYB-RELATED PROTEIN MYBAS2-LIKE"/>
    <property type="match status" value="1"/>
</dbReference>
<proteinExistence type="predicted"/>
<evidence type="ECO:0000259" key="8">
    <source>
        <dbReference type="PROSITE" id="PS50090"/>
    </source>
</evidence>
<dbReference type="PROSITE" id="PS51294">
    <property type="entry name" value="HTH_MYB"/>
    <property type="match status" value="2"/>
</dbReference>
<dbReference type="SMART" id="SM00717">
    <property type="entry name" value="SANT"/>
    <property type="match status" value="2"/>
</dbReference>
<evidence type="ECO:0000256" key="1">
    <source>
        <dbReference type="ARBA" id="ARBA00004123"/>
    </source>
</evidence>
<dbReference type="OrthoDB" id="2143914at2759"/>
<reference evidence="10 11" key="1">
    <citation type="submission" date="2019-06" db="EMBL/GenBank/DDBJ databases">
        <title>A chromosomal-level reference genome of Carpinus fangiana (Coryloideae, Betulaceae).</title>
        <authorList>
            <person name="Yang X."/>
            <person name="Wang Z."/>
            <person name="Zhang L."/>
            <person name="Hao G."/>
            <person name="Liu J."/>
            <person name="Yang Y."/>
        </authorList>
    </citation>
    <scope>NUCLEOTIDE SEQUENCE [LARGE SCALE GENOMIC DNA]</scope>
    <source>
        <strain evidence="10">Cfa_2016G</strain>
        <tissue evidence="10">Leaf</tissue>
    </source>
</reference>
<dbReference type="GO" id="GO:0043565">
    <property type="term" value="F:sequence-specific DNA binding"/>
    <property type="evidence" value="ECO:0007669"/>
    <property type="project" value="InterPro"/>
</dbReference>
<keyword evidence="5" id="KW-0804">Transcription</keyword>
<sequence>MSTCSEDDSELRRGPWTLEEDNLLIHYITHHGEGRWNLLAKRSGLRRTGKSCRLRWLNYLKPDVKRGNLTPQEQLLILELHSKWGNRWSKIAQHLPGRTDNEIKNYWRTRVQKQARLFKIDTNSTAFQDIIRCYWVPRLLQKIQESSSSGMFFQDSATPHQPLGNPHQQPAAAAAPPPPAQAIIQSLDPLHVQNPGSEHCVSLSESMNISQICQISEYPTSPFHADYDTLVKGCYYADNNGYEMEAFHLGSMPAPLGNFENSATNFHVAENNWAGNDFPGSMRNMEVLWQMKN</sequence>
<dbReference type="InterPro" id="IPR009057">
    <property type="entry name" value="Homeodomain-like_sf"/>
</dbReference>
<accession>A0A5N6RUM7</accession>
<feature type="domain" description="HTH myb-type" evidence="9">
    <location>
        <begin position="65"/>
        <end position="115"/>
    </location>
</feature>
<keyword evidence="4" id="KW-0238">DNA-binding</keyword>
<dbReference type="PANTHER" id="PTHR45675">
    <property type="entry name" value="MYB TRANSCRIPTION FACTOR-RELATED-RELATED"/>
    <property type="match status" value="1"/>
</dbReference>
<keyword evidence="6" id="KW-0539">Nucleus</keyword>
<name>A0A5N6RUM7_9ROSI</name>
<evidence type="ECO:0000256" key="3">
    <source>
        <dbReference type="ARBA" id="ARBA00023015"/>
    </source>
</evidence>
<dbReference type="SUPFAM" id="SSF46689">
    <property type="entry name" value="Homeodomain-like"/>
    <property type="match status" value="1"/>
</dbReference>
<dbReference type="GO" id="GO:0005634">
    <property type="term" value="C:nucleus"/>
    <property type="evidence" value="ECO:0007669"/>
    <property type="project" value="UniProtKB-SubCell"/>
</dbReference>
<comment type="subcellular location">
    <subcellularLocation>
        <location evidence="1">Nucleus</location>
    </subcellularLocation>
</comment>
<keyword evidence="2" id="KW-0677">Repeat</keyword>
<evidence type="ECO:0000259" key="9">
    <source>
        <dbReference type="PROSITE" id="PS51294"/>
    </source>
</evidence>
<dbReference type="InterPro" id="IPR001005">
    <property type="entry name" value="SANT/Myb"/>
</dbReference>
<dbReference type="CDD" id="cd00167">
    <property type="entry name" value="SANT"/>
    <property type="match status" value="2"/>
</dbReference>
<evidence type="ECO:0000256" key="7">
    <source>
        <dbReference type="SAM" id="MobiDB-lite"/>
    </source>
</evidence>
<organism evidence="10 11">
    <name type="scientific">Carpinus fangiana</name>
    <dbReference type="NCBI Taxonomy" id="176857"/>
    <lineage>
        <taxon>Eukaryota</taxon>
        <taxon>Viridiplantae</taxon>
        <taxon>Streptophyta</taxon>
        <taxon>Embryophyta</taxon>
        <taxon>Tracheophyta</taxon>
        <taxon>Spermatophyta</taxon>
        <taxon>Magnoliopsida</taxon>
        <taxon>eudicotyledons</taxon>
        <taxon>Gunneridae</taxon>
        <taxon>Pentapetalae</taxon>
        <taxon>rosids</taxon>
        <taxon>fabids</taxon>
        <taxon>Fagales</taxon>
        <taxon>Betulaceae</taxon>
        <taxon>Carpinus</taxon>
    </lineage>
</organism>
<dbReference type="GO" id="GO:0003700">
    <property type="term" value="F:DNA-binding transcription factor activity"/>
    <property type="evidence" value="ECO:0007669"/>
    <property type="project" value="InterPro"/>
</dbReference>
<dbReference type="PROSITE" id="PS50090">
    <property type="entry name" value="MYB_LIKE"/>
    <property type="match status" value="2"/>
</dbReference>
<feature type="domain" description="Myb-like" evidence="8">
    <location>
        <begin position="61"/>
        <end position="111"/>
    </location>
</feature>
<evidence type="ECO:0000256" key="2">
    <source>
        <dbReference type="ARBA" id="ARBA00022737"/>
    </source>
</evidence>
<evidence type="ECO:0000256" key="5">
    <source>
        <dbReference type="ARBA" id="ARBA00023163"/>
    </source>
</evidence>
<feature type="domain" description="HTH myb-type" evidence="9">
    <location>
        <begin position="8"/>
        <end position="64"/>
    </location>
</feature>
<dbReference type="AlphaFoldDB" id="A0A5N6RUM7"/>